<accession>A0ACC4CNW6</accession>
<name>A0ACC4CNW6_POPAL</name>
<evidence type="ECO:0000313" key="2">
    <source>
        <dbReference type="Proteomes" id="UP000309997"/>
    </source>
</evidence>
<reference evidence="1 2" key="1">
    <citation type="journal article" date="2024" name="Plant Biotechnol. J.">
        <title>Genome and CRISPR/Cas9 system of a widespread forest tree (Populus alba) in the world.</title>
        <authorList>
            <person name="Liu Y.J."/>
            <person name="Jiang P.F."/>
            <person name="Han X.M."/>
            <person name="Li X.Y."/>
            <person name="Wang H.M."/>
            <person name="Wang Y.J."/>
            <person name="Wang X.X."/>
            <person name="Zeng Q.Y."/>
        </authorList>
    </citation>
    <scope>NUCLEOTIDE SEQUENCE [LARGE SCALE GENOMIC DNA]</scope>
    <source>
        <strain evidence="2">cv. PAL-ZL1</strain>
    </source>
</reference>
<comment type="caution">
    <text evidence="1">The sequence shown here is derived from an EMBL/GenBank/DDBJ whole genome shotgun (WGS) entry which is preliminary data.</text>
</comment>
<evidence type="ECO:0000313" key="1">
    <source>
        <dbReference type="EMBL" id="KAL3599196.1"/>
    </source>
</evidence>
<protein>
    <submittedName>
        <fullName evidence="1">Uncharacterized protein</fullName>
    </submittedName>
</protein>
<sequence length="503" mass="57680">MDPKLTEASQLLERSKAACTREDFNTSTNLLSQLKVLLTGFRSLPPLFEDTSNAVEELTIARDVFEHAVLLSVKIGDQEAFERDFFQLKPYYTDASSCLAQSPQEYMILGLNLLRLLVQNRIAEFHTELELLSPTALENACIKHAVELEQSFMEGAYNRVLSAKQNVPYKTYDYFMDLLAKTVRDEIAGCSEKAYDYLSISDACQMLLFPSENELLEYIKEIPGDHLISDSKLLVSPFEYQDLKNLRKQLFSAADYFELAYYKEDQKQIVVETLKDYAIKALVSTVDHLGSVAYKVNKFLDQEIGEVSAMELRFFCTEQRLEACQEYINQGGLSQQSLAIKTPKHHKRYIFPVDEENMDAHSHTKSNYHSRSFSTEHNLLDLKNAVQATIKGAPSSLRERHSKSQYSPQFYSRQGAFTITRTSTNNKPERRSSSPQHSPLIRSGSLLKRPVSSNYTNARRRYPSEPRRSVSLSMYSERDKTKDSDQQYSGKSKRLFKALLRLR</sequence>
<keyword evidence="2" id="KW-1185">Reference proteome</keyword>
<proteinExistence type="predicted"/>
<dbReference type="Proteomes" id="UP000309997">
    <property type="component" value="Unassembled WGS sequence"/>
</dbReference>
<dbReference type="EMBL" id="RCHU02000003">
    <property type="protein sequence ID" value="KAL3599196.1"/>
    <property type="molecule type" value="Genomic_DNA"/>
</dbReference>
<organism evidence="1 2">
    <name type="scientific">Populus alba</name>
    <name type="common">White poplar</name>
    <dbReference type="NCBI Taxonomy" id="43335"/>
    <lineage>
        <taxon>Eukaryota</taxon>
        <taxon>Viridiplantae</taxon>
        <taxon>Streptophyta</taxon>
        <taxon>Embryophyta</taxon>
        <taxon>Tracheophyta</taxon>
        <taxon>Spermatophyta</taxon>
        <taxon>Magnoliopsida</taxon>
        <taxon>eudicotyledons</taxon>
        <taxon>Gunneridae</taxon>
        <taxon>Pentapetalae</taxon>
        <taxon>rosids</taxon>
        <taxon>fabids</taxon>
        <taxon>Malpighiales</taxon>
        <taxon>Salicaceae</taxon>
        <taxon>Saliceae</taxon>
        <taxon>Populus</taxon>
    </lineage>
</organism>
<gene>
    <name evidence="1" type="ORF">D5086_007114</name>
</gene>